<organism evidence="2 3">
    <name type="scientific">Dryococelus australis</name>
    <dbReference type="NCBI Taxonomy" id="614101"/>
    <lineage>
        <taxon>Eukaryota</taxon>
        <taxon>Metazoa</taxon>
        <taxon>Ecdysozoa</taxon>
        <taxon>Arthropoda</taxon>
        <taxon>Hexapoda</taxon>
        <taxon>Insecta</taxon>
        <taxon>Pterygota</taxon>
        <taxon>Neoptera</taxon>
        <taxon>Polyneoptera</taxon>
        <taxon>Phasmatodea</taxon>
        <taxon>Verophasmatodea</taxon>
        <taxon>Anareolatae</taxon>
        <taxon>Phasmatidae</taxon>
        <taxon>Eurycanthinae</taxon>
        <taxon>Dryococelus</taxon>
    </lineage>
</organism>
<dbReference type="InterPro" id="IPR029526">
    <property type="entry name" value="PGBD"/>
</dbReference>
<accession>A0ABQ9H1D1</accession>
<reference evidence="2 3" key="1">
    <citation type="submission" date="2023-02" db="EMBL/GenBank/DDBJ databases">
        <title>LHISI_Scaffold_Assembly.</title>
        <authorList>
            <person name="Stuart O.P."/>
            <person name="Cleave R."/>
            <person name="Magrath M.J.L."/>
            <person name="Mikheyev A.S."/>
        </authorList>
    </citation>
    <scope>NUCLEOTIDE SEQUENCE [LARGE SCALE GENOMIC DNA]</scope>
    <source>
        <strain evidence="2">Daus_M_001</strain>
        <tissue evidence="2">Leg muscle</tissue>
    </source>
</reference>
<protein>
    <recommendedName>
        <fullName evidence="1">PiggyBac transposable element-derived protein domain-containing protein</fullName>
    </recommendedName>
</protein>
<evidence type="ECO:0000313" key="2">
    <source>
        <dbReference type="EMBL" id="KAJ8878080.1"/>
    </source>
</evidence>
<dbReference type="Proteomes" id="UP001159363">
    <property type="component" value="Chromosome 7"/>
</dbReference>
<keyword evidence="3" id="KW-1185">Reference proteome</keyword>
<evidence type="ECO:0000313" key="3">
    <source>
        <dbReference type="Proteomes" id="UP001159363"/>
    </source>
</evidence>
<proteinExistence type="predicted"/>
<dbReference type="PANTHER" id="PTHR47272">
    <property type="entry name" value="DDE_TNP_1_7 DOMAIN-CONTAINING PROTEIN"/>
    <property type="match status" value="1"/>
</dbReference>
<sequence length="167" mass="18876">MDVVMGLVDHLELKKGTRLYFDNYFTSVSLLRNLKFNGIEATGTLRENRCAAVMKLLDKKALKKKRGHMVVSSCDDLLAVRWNDNSIVTVLTNCDEVEPKKNPSLYSRTAKKTGLVEVPGPTAKYYANMCGVDLCDQSVSTYSCDITSKKWWWPFYAWTVDVCCVQG</sequence>
<gene>
    <name evidence="2" type="ORF">PR048_022544</name>
</gene>
<feature type="domain" description="PiggyBac transposable element-derived protein" evidence="1">
    <location>
        <begin position="2"/>
        <end position="162"/>
    </location>
</feature>
<name>A0ABQ9H1D1_9NEOP</name>
<dbReference type="Pfam" id="PF13843">
    <property type="entry name" value="DDE_Tnp_1_7"/>
    <property type="match status" value="1"/>
</dbReference>
<dbReference type="EMBL" id="JARBHB010000008">
    <property type="protein sequence ID" value="KAJ8878080.1"/>
    <property type="molecule type" value="Genomic_DNA"/>
</dbReference>
<evidence type="ECO:0000259" key="1">
    <source>
        <dbReference type="Pfam" id="PF13843"/>
    </source>
</evidence>
<comment type="caution">
    <text evidence="2">The sequence shown here is derived from an EMBL/GenBank/DDBJ whole genome shotgun (WGS) entry which is preliminary data.</text>
</comment>